<name>A0A4V1ISR7_9FUNG</name>
<gene>
    <name evidence="1" type="ORF">BDK51DRAFT_43259</name>
</gene>
<protein>
    <submittedName>
        <fullName evidence="1">Uncharacterized protein</fullName>
    </submittedName>
</protein>
<keyword evidence="2" id="KW-1185">Reference proteome</keyword>
<dbReference type="EMBL" id="KZ993880">
    <property type="protein sequence ID" value="RKO94497.1"/>
    <property type="molecule type" value="Genomic_DNA"/>
</dbReference>
<sequence length="407" mass="41569">MSDKTVSVPVDSVALDDDYVVDVLDDSGYSDGSVDERAAGLDGSAETAAGGVILLLKIVAARSIVVSISLVKSLVTVEPPVAVSADDLLGRGGGSRSLSIVLITNWLRTLPIPAALTTQGSFRYTTGHALLHGVVPVSHAPDLTSRKRGPKACDVPTVASSLRPSVALHDRRAVSEGHATVDRCPCKLQTLPLRPPHLRDLSSNSHLPKGPPRGAAAFREGFVSLIDVLVAFTVEDDVGSVVDSGDVEAVLGDDIGDGGDLQVDGGAAADDRSGEVRWWSSRCWIVGGGLQVVAALAGWLAGWIAGVGGGVASGGRVSGGGLSSRPGTSPAACDRNDLVHVTCPGTTDSREGVSAVDLLKGTLQGMGDRWSVADRPSGSVGSEGVLHGDRRGLPGGGAACGRLRLNL</sequence>
<dbReference type="AlphaFoldDB" id="A0A4V1ISR7"/>
<evidence type="ECO:0000313" key="2">
    <source>
        <dbReference type="Proteomes" id="UP000269721"/>
    </source>
</evidence>
<dbReference type="Proteomes" id="UP000269721">
    <property type="component" value="Unassembled WGS sequence"/>
</dbReference>
<proteinExistence type="predicted"/>
<reference evidence="2" key="1">
    <citation type="journal article" date="2018" name="Nat. Microbiol.">
        <title>Leveraging single-cell genomics to expand the fungal tree of life.</title>
        <authorList>
            <person name="Ahrendt S.R."/>
            <person name="Quandt C.A."/>
            <person name="Ciobanu D."/>
            <person name="Clum A."/>
            <person name="Salamov A."/>
            <person name="Andreopoulos B."/>
            <person name="Cheng J.F."/>
            <person name="Woyke T."/>
            <person name="Pelin A."/>
            <person name="Henrissat B."/>
            <person name="Reynolds N.K."/>
            <person name="Benny G.L."/>
            <person name="Smith M.E."/>
            <person name="James T.Y."/>
            <person name="Grigoriev I.V."/>
        </authorList>
    </citation>
    <scope>NUCLEOTIDE SEQUENCE [LARGE SCALE GENOMIC DNA]</scope>
</reference>
<accession>A0A4V1ISR7</accession>
<evidence type="ECO:0000313" key="1">
    <source>
        <dbReference type="EMBL" id="RKO94497.1"/>
    </source>
</evidence>
<organism evidence="1 2">
    <name type="scientific">Blyttiomyces helicus</name>
    <dbReference type="NCBI Taxonomy" id="388810"/>
    <lineage>
        <taxon>Eukaryota</taxon>
        <taxon>Fungi</taxon>
        <taxon>Fungi incertae sedis</taxon>
        <taxon>Chytridiomycota</taxon>
        <taxon>Chytridiomycota incertae sedis</taxon>
        <taxon>Chytridiomycetes</taxon>
        <taxon>Chytridiomycetes incertae sedis</taxon>
        <taxon>Blyttiomyces</taxon>
    </lineage>
</organism>